<proteinExistence type="predicted"/>
<feature type="region of interest" description="Disordered" evidence="7">
    <location>
        <begin position="782"/>
        <end position="818"/>
    </location>
</feature>
<dbReference type="SMART" id="SM00248">
    <property type="entry name" value="ANK"/>
    <property type="match status" value="9"/>
</dbReference>
<dbReference type="PANTHER" id="PTHR24153">
    <property type="entry name" value="ESPIN"/>
    <property type="match status" value="1"/>
</dbReference>
<dbReference type="Proteomes" id="UP000028990">
    <property type="component" value="Unassembled WGS sequence"/>
</dbReference>
<feature type="repeat" description="ANK" evidence="6">
    <location>
        <begin position="273"/>
        <end position="298"/>
    </location>
</feature>
<evidence type="ECO:0000256" key="1">
    <source>
        <dbReference type="ARBA" id="ARBA00004645"/>
    </source>
</evidence>
<dbReference type="eggNOG" id="KOG0504">
    <property type="taxonomic scope" value="Eukaryota"/>
</dbReference>
<evidence type="ECO:0000256" key="5">
    <source>
        <dbReference type="ARBA" id="ARBA00023043"/>
    </source>
</evidence>
<organism evidence="8 9">
    <name type="scientific">Fukomys damarensis</name>
    <name type="common">Damaraland mole rat</name>
    <name type="synonym">Cryptomys damarensis</name>
    <dbReference type="NCBI Taxonomy" id="885580"/>
    <lineage>
        <taxon>Eukaryota</taxon>
        <taxon>Metazoa</taxon>
        <taxon>Chordata</taxon>
        <taxon>Craniata</taxon>
        <taxon>Vertebrata</taxon>
        <taxon>Euteleostomi</taxon>
        <taxon>Mammalia</taxon>
        <taxon>Eutheria</taxon>
        <taxon>Euarchontoglires</taxon>
        <taxon>Glires</taxon>
        <taxon>Rodentia</taxon>
        <taxon>Hystricomorpha</taxon>
        <taxon>Bathyergidae</taxon>
        <taxon>Fukomys</taxon>
    </lineage>
</organism>
<dbReference type="Pfam" id="PF01344">
    <property type="entry name" value="Kelch_1"/>
    <property type="match status" value="1"/>
</dbReference>
<gene>
    <name evidence="8" type="ORF">H920_06163</name>
</gene>
<dbReference type="EMBL" id="KN122164">
    <property type="protein sequence ID" value="KFO32464.1"/>
    <property type="molecule type" value="Genomic_DNA"/>
</dbReference>
<dbReference type="GO" id="GO:0007605">
    <property type="term" value="P:sensory perception of sound"/>
    <property type="evidence" value="ECO:0007669"/>
    <property type="project" value="UniProtKB-KW"/>
</dbReference>
<keyword evidence="3" id="KW-0677">Repeat</keyword>
<dbReference type="Gene3D" id="2.120.10.80">
    <property type="entry name" value="Kelch-type beta propeller"/>
    <property type="match status" value="1"/>
</dbReference>
<feature type="repeat" description="ANK" evidence="6">
    <location>
        <begin position="204"/>
        <end position="228"/>
    </location>
</feature>
<evidence type="ECO:0000313" key="8">
    <source>
        <dbReference type="EMBL" id="KFO32464.1"/>
    </source>
</evidence>
<feature type="repeat" description="ANK" evidence="6">
    <location>
        <begin position="103"/>
        <end position="135"/>
    </location>
</feature>
<dbReference type="SMART" id="SM00612">
    <property type="entry name" value="Kelch"/>
    <property type="match status" value="4"/>
</dbReference>
<dbReference type="InterPro" id="IPR036770">
    <property type="entry name" value="Ankyrin_rpt-contain_sf"/>
</dbReference>
<dbReference type="STRING" id="885580.ENSFDAP00000001493"/>
<keyword evidence="5 6" id="KW-0040">ANK repeat</keyword>
<dbReference type="GO" id="GO:0005737">
    <property type="term" value="C:cytoplasm"/>
    <property type="evidence" value="ECO:0007669"/>
    <property type="project" value="TreeGrafter"/>
</dbReference>
<dbReference type="AlphaFoldDB" id="A0A091DK06"/>
<dbReference type="Pfam" id="PF00023">
    <property type="entry name" value="Ank"/>
    <property type="match status" value="1"/>
</dbReference>
<keyword evidence="2" id="KW-0880">Kelch repeat</keyword>
<dbReference type="GO" id="GO:0051017">
    <property type="term" value="P:actin filament bundle assembly"/>
    <property type="evidence" value="ECO:0007669"/>
    <property type="project" value="TreeGrafter"/>
</dbReference>
<dbReference type="InterPro" id="IPR015915">
    <property type="entry name" value="Kelch-typ_b-propeller"/>
</dbReference>
<dbReference type="SUPFAM" id="SSF48403">
    <property type="entry name" value="Ankyrin repeat"/>
    <property type="match status" value="1"/>
</dbReference>
<evidence type="ECO:0000256" key="7">
    <source>
        <dbReference type="SAM" id="MobiDB-lite"/>
    </source>
</evidence>
<dbReference type="InterPro" id="IPR006652">
    <property type="entry name" value="Kelch_1"/>
</dbReference>
<keyword evidence="4" id="KW-1009">Hearing</keyword>
<dbReference type="InterPro" id="IPR052420">
    <property type="entry name" value="Espin/Espin-like"/>
</dbReference>
<feature type="compositionally biased region" description="Low complexity" evidence="7">
    <location>
        <begin position="236"/>
        <end position="247"/>
    </location>
</feature>
<keyword evidence="9" id="KW-1185">Reference proteome</keyword>
<dbReference type="PANTHER" id="PTHR24153:SF0">
    <property type="entry name" value="ESPIN-LIKE PROTEIN"/>
    <property type="match status" value="1"/>
</dbReference>
<dbReference type="FunFam" id="1.25.40.20:FF:000295">
    <property type="entry name" value="Espin like"/>
    <property type="match status" value="1"/>
</dbReference>
<dbReference type="Pfam" id="PF12796">
    <property type="entry name" value="Ank_2"/>
    <property type="match status" value="3"/>
</dbReference>
<evidence type="ECO:0000256" key="4">
    <source>
        <dbReference type="ARBA" id="ARBA00022740"/>
    </source>
</evidence>
<feature type="repeat" description="ANK" evidence="6">
    <location>
        <begin position="170"/>
        <end position="192"/>
    </location>
</feature>
<evidence type="ECO:0000256" key="3">
    <source>
        <dbReference type="ARBA" id="ARBA00022737"/>
    </source>
</evidence>
<feature type="repeat" description="ANK" evidence="6">
    <location>
        <begin position="305"/>
        <end position="337"/>
    </location>
</feature>
<evidence type="ECO:0000256" key="6">
    <source>
        <dbReference type="PROSITE-ProRule" id="PRU00023"/>
    </source>
</evidence>
<evidence type="ECO:0000256" key="2">
    <source>
        <dbReference type="ARBA" id="ARBA00022441"/>
    </source>
</evidence>
<feature type="region of interest" description="Disordered" evidence="7">
    <location>
        <begin position="587"/>
        <end position="614"/>
    </location>
</feature>
<dbReference type="PROSITE" id="PS50088">
    <property type="entry name" value="ANK_REPEAT"/>
    <property type="match status" value="5"/>
</dbReference>
<feature type="region of interest" description="Disordered" evidence="7">
    <location>
        <begin position="236"/>
        <end position="256"/>
    </location>
</feature>
<dbReference type="InterPro" id="IPR002110">
    <property type="entry name" value="Ankyrin_rpt"/>
</dbReference>
<dbReference type="GO" id="GO:0051015">
    <property type="term" value="F:actin filament binding"/>
    <property type="evidence" value="ECO:0007669"/>
    <property type="project" value="TreeGrafter"/>
</dbReference>
<dbReference type="SUPFAM" id="SSF117281">
    <property type="entry name" value="Kelch motif"/>
    <property type="match status" value="1"/>
</dbReference>
<comment type="subcellular location">
    <subcellularLocation>
        <location evidence="1">Cell projection</location>
        <location evidence="1">Stereocilium</location>
    </subcellularLocation>
</comment>
<dbReference type="GO" id="GO:0032420">
    <property type="term" value="C:stereocilium"/>
    <property type="evidence" value="ECO:0007669"/>
    <property type="project" value="UniProtKB-SubCell"/>
</dbReference>
<protein>
    <submittedName>
        <fullName evidence="8">Espin-like protein</fullName>
    </submittedName>
</protein>
<dbReference type="PROSITE" id="PS50297">
    <property type="entry name" value="ANK_REP_REGION"/>
    <property type="match status" value="5"/>
</dbReference>
<evidence type="ECO:0000313" key="9">
    <source>
        <dbReference type="Proteomes" id="UP000028990"/>
    </source>
</evidence>
<reference evidence="8 9" key="1">
    <citation type="submission" date="2013-11" db="EMBL/GenBank/DDBJ databases">
        <title>The Damaraland mole rat (Fukomys damarensis) genome and evolution of African mole rats.</title>
        <authorList>
            <person name="Gladyshev V.N."/>
            <person name="Fang X."/>
        </authorList>
    </citation>
    <scope>NUCLEOTIDE SEQUENCE [LARGE SCALE GENOMIC DNA]</scope>
    <source>
        <tissue evidence="8">Liver</tissue>
    </source>
</reference>
<feature type="region of interest" description="Disordered" evidence="7">
    <location>
        <begin position="390"/>
        <end position="444"/>
    </location>
</feature>
<dbReference type="Gene3D" id="1.25.40.20">
    <property type="entry name" value="Ankyrin repeat-containing domain"/>
    <property type="match status" value="4"/>
</dbReference>
<sequence>MEEQQVLVAAKGGDVATLERLLESGTLGPGITDTLGAGPVHHAARAGHLDCVRFLVQQAKLPGNQRARNGATPAHDAAATGHLAELRWLVRDGGCRLQDQDASGISPLHLAARFGHPALVEWLLQEGHSATLETLEGALPLHHATISGDLTCLKLLAAAHHSGVNRQTHSGASPLYLACQEGHLHLAQFLVKDCSADVHLRARDGMSALHAAAARGHYSLVVWLVRGGLWRRVPGQGLQDGGDSSQQRQEDSGAGGAAEVTFTDIGLMARDNEGATALHFAARGGHTPILDRLLLMGALGTRDSWGGTPLHDAAENGHLECCQTLLSHHVDPSLRDEDGYTAADLAECHGHQDCAQYLREMAQPVPILMTPPPPPFPPPLLSAAKLSLQDGARGAPGRSSPTPAMVSPTWPCKPTLREPMTCTPSPGSTPATSTGPEMAPGDTPDGLATLWLDGLPSGDLDGLVPTRDEQGRPIPEWKRQVMVRQLQARLGAEDNTAEAQVCGGGSAGPAEPASWRYSRAHQAILGPFGELLTEDDLLYLEKQIADLQLRRRCQEYESQLGQLAAELQALLPEPLVSITINSHFLPEAPGLEDDGGPALAAEPKDPVGPRSTGPGGQPLPFWCGHIGRLVRSLSLLLKGVNGLAEAEEPAAVQALQDASSETLASPAHSEAQREIQGWGVSVRTLRGNFFLPPVDGVPVSYSSLSLDLFMLGYFQLLECELPPAERRMRHLLCFEVFENLGTHGWEAVRAFHKAVMDEVAAGHRTWSDGFEDIKARFFGSSQGPTWDTEPGRKPGVTPLRPLPRPAVPEPVAQRPGSCSKWGGFNSEDICGYINRSFAFWKEREAEMPHFGHLVHLGAVPRPCVQELLATEPLIQASRACQEALSQGHSKVLPSPLQRLEEVLVVVGGRALEEDGEDGEEPTPRPGNFAFYDTQARQWMALPDFPDYHKWGFSLTALNNDIYITGGSRGTKADTWSTTQAWCFPLKEAAWRSVAPMLKARTNHASAALNGEMYAIGGTTLDVVEVESYDPYTDSWTPVQPALKYVSNFSAAGCQGRLYLVGSSACKYNALALQCYNPVTDAWSVITSPFLPKYLSSPRCAALRGVLYLIGDNTKKVYAYDPGANLWQKVQSQHSLHENGALVPLGDMLYVTGGRWQGMEGDYHVEMEAYDAVRDAWTRHGALPCLWLYHGASAVFLDVSKWTRPFRPAPQP</sequence>
<dbReference type="FunFam" id="1.25.40.20:FF:000268">
    <property type="entry name" value="Espin like"/>
    <property type="match status" value="1"/>
</dbReference>
<feature type="compositionally biased region" description="Low complexity" evidence="7">
    <location>
        <begin position="423"/>
        <end position="436"/>
    </location>
</feature>
<name>A0A091DK06_FUKDA</name>
<accession>A0A091DK06</accession>